<dbReference type="EMBL" id="JH921457">
    <property type="protein sequence ID" value="EKD12461.1"/>
    <property type="molecule type" value="Genomic_DNA"/>
</dbReference>
<dbReference type="InParanoid" id="K1WHV8"/>
<evidence type="ECO:0000313" key="2">
    <source>
        <dbReference type="EMBL" id="EKD12461.1"/>
    </source>
</evidence>
<dbReference type="Proteomes" id="UP000006753">
    <property type="component" value="Unassembled WGS sequence"/>
</dbReference>
<feature type="region of interest" description="Disordered" evidence="1">
    <location>
        <begin position="27"/>
        <end position="49"/>
    </location>
</feature>
<sequence length="398" mass="43711">MPAPGEVAQPAGQPGYPAIQLAIHPSTQPAPDEEIRTRTNTADIDNPTTRQPDLLLCNLDPDNLIVGVNKSVTPDLSAADTETLPVIWPLLYSTGRLHYSVFTSARARIILSRPWPLRSGYMTKPATGLYPVMRAHFPNLIGEILGFMTTTMTTTTTTITTTITTTTTTTAIITDDHESTRTKPSAWLINLLLTPPLMITCRSLCNGRDRALSYAEITALRLTTYEVKLGPTLIHGKDDNGVSESNISFAYSLVPRPPRGPSSGRCLNMFRLILLAAAGRATPRPRPELPRPPPIPPLTSSYPCLPSTTVQVKVVVCHASSPGSHQKSQSHMVVLALDLPLPPSTALGGVLETRDCDKIQRRHTKEEMQMRYKDETPKRDAEMWCPRDRGNPRRRGCS</sequence>
<feature type="region of interest" description="Disordered" evidence="1">
    <location>
        <begin position="366"/>
        <end position="398"/>
    </location>
</feature>
<gene>
    <name evidence="2" type="ORF">MBM_09327</name>
</gene>
<dbReference type="AlphaFoldDB" id="K1WHV8"/>
<evidence type="ECO:0000256" key="1">
    <source>
        <dbReference type="SAM" id="MobiDB-lite"/>
    </source>
</evidence>
<name>K1WHV8_MARBU</name>
<dbReference type="KEGG" id="mbe:MBM_09327"/>
<accession>K1WHV8</accession>
<keyword evidence="3" id="KW-1185">Reference proteome</keyword>
<protein>
    <submittedName>
        <fullName evidence="2">Uncharacterized protein</fullName>
    </submittedName>
</protein>
<reference evidence="2 3" key="1">
    <citation type="journal article" date="2012" name="BMC Genomics">
        <title>Sequencing the genome of Marssonina brunnea reveals fungus-poplar co-evolution.</title>
        <authorList>
            <person name="Zhu S."/>
            <person name="Cao Y.-Z."/>
            <person name="Jiang C."/>
            <person name="Tan B.-Y."/>
            <person name="Wang Z."/>
            <person name="Feng S."/>
            <person name="Zhang L."/>
            <person name="Su X.-H."/>
            <person name="Brejova B."/>
            <person name="Vinar T."/>
            <person name="Xu M."/>
            <person name="Wang M.-X."/>
            <person name="Zhang S.-G."/>
            <person name="Huang M.-R."/>
            <person name="Wu R."/>
            <person name="Zhou Y."/>
        </authorList>
    </citation>
    <scope>NUCLEOTIDE SEQUENCE [LARGE SCALE GENOMIC DNA]</scope>
    <source>
        <strain evidence="2 3">MB_m1</strain>
    </source>
</reference>
<feature type="compositionally biased region" description="Polar residues" evidence="1">
    <location>
        <begin position="38"/>
        <end position="49"/>
    </location>
</feature>
<organism evidence="2 3">
    <name type="scientific">Marssonina brunnea f. sp. multigermtubi (strain MB_m1)</name>
    <name type="common">Marssonina leaf spot fungus</name>
    <dbReference type="NCBI Taxonomy" id="1072389"/>
    <lineage>
        <taxon>Eukaryota</taxon>
        <taxon>Fungi</taxon>
        <taxon>Dikarya</taxon>
        <taxon>Ascomycota</taxon>
        <taxon>Pezizomycotina</taxon>
        <taxon>Leotiomycetes</taxon>
        <taxon>Helotiales</taxon>
        <taxon>Drepanopezizaceae</taxon>
        <taxon>Drepanopeziza</taxon>
    </lineage>
</organism>
<feature type="compositionally biased region" description="Basic and acidic residues" evidence="1">
    <location>
        <begin position="366"/>
        <end position="391"/>
    </location>
</feature>
<evidence type="ECO:0000313" key="3">
    <source>
        <dbReference type="Proteomes" id="UP000006753"/>
    </source>
</evidence>
<dbReference type="HOGENOM" id="CLU_692762_0_0_1"/>
<proteinExistence type="predicted"/>